<name>A0A819SMY4_9BILA</name>
<organism evidence="1 2">
    <name type="scientific">Adineta steineri</name>
    <dbReference type="NCBI Taxonomy" id="433720"/>
    <lineage>
        <taxon>Eukaryota</taxon>
        <taxon>Metazoa</taxon>
        <taxon>Spiralia</taxon>
        <taxon>Gnathifera</taxon>
        <taxon>Rotifera</taxon>
        <taxon>Eurotatoria</taxon>
        <taxon>Bdelloidea</taxon>
        <taxon>Adinetida</taxon>
        <taxon>Adinetidae</taxon>
        <taxon>Adineta</taxon>
    </lineage>
</organism>
<dbReference type="AlphaFoldDB" id="A0A819SMY4"/>
<comment type="caution">
    <text evidence="1">The sequence shown here is derived from an EMBL/GenBank/DDBJ whole genome shotgun (WGS) entry which is preliminary data.</text>
</comment>
<evidence type="ECO:0000313" key="1">
    <source>
        <dbReference type="EMBL" id="CAF4065508.1"/>
    </source>
</evidence>
<proteinExistence type="predicted"/>
<sequence length="269" mass="31543">MATSRQNTYVRVPYPEGSTPKAGDLVELVFDKFSPRPHFIVRQTEGNVDKNTKANEIDETMLLILSFHRGDWYQEHGTPWHCHLCVPVDEYCHEAKEKLDDAYVKNVRTKYQKTLQKYNGYKQKLVTTAKNLQSIPFNVKAYEKNGFSLLWMTPDPRIGVYSQKPQELRLLYDFMVDVKEQMEKDLLSKDKSFRNFGCHFCLFVSAENQANTSPRASKVLNETSTDVKTAELVGYIQMDDQQYYQLLPDENHRQTWFNDFKRHDFIVTT</sequence>
<gene>
    <name evidence="1" type="ORF">KXQ929_LOCUS32409</name>
</gene>
<accession>A0A819SMY4</accession>
<dbReference type="EMBL" id="CAJOBB010003919">
    <property type="protein sequence ID" value="CAF4065508.1"/>
    <property type="molecule type" value="Genomic_DNA"/>
</dbReference>
<dbReference type="Proteomes" id="UP000663868">
    <property type="component" value="Unassembled WGS sequence"/>
</dbReference>
<evidence type="ECO:0000313" key="2">
    <source>
        <dbReference type="Proteomes" id="UP000663868"/>
    </source>
</evidence>
<protein>
    <submittedName>
        <fullName evidence="1">Uncharacterized protein</fullName>
    </submittedName>
</protein>
<reference evidence="1" key="1">
    <citation type="submission" date="2021-02" db="EMBL/GenBank/DDBJ databases">
        <authorList>
            <person name="Nowell W R."/>
        </authorList>
    </citation>
    <scope>NUCLEOTIDE SEQUENCE</scope>
</reference>